<dbReference type="Proteomes" id="UP000178385">
    <property type="component" value="Unassembled WGS sequence"/>
</dbReference>
<dbReference type="PIRSF" id="PIRSF009320">
    <property type="entry name" value="Nuc_binding_HP_1000"/>
    <property type="match status" value="1"/>
</dbReference>
<dbReference type="InterPro" id="IPR050678">
    <property type="entry name" value="DNA_Partitioning_ATPase"/>
</dbReference>
<feature type="domain" description="AAA" evidence="1">
    <location>
        <begin position="3"/>
        <end position="178"/>
    </location>
</feature>
<dbReference type="SUPFAM" id="SSF52540">
    <property type="entry name" value="P-loop containing nucleoside triphosphate hydrolases"/>
    <property type="match status" value="1"/>
</dbReference>
<dbReference type="InterPro" id="IPR025669">
    <property type="entry name" value="AAA_dom"/>
</dbReference>
<dbReference type="InterPro" id="IPR027417">
    <property type="entry name" value="P-loop_NTPase"/>
</dbReference>
<dbReference type="Pfam" id="PF13614">
    <property type="entry name" value="AAA_31"/>
    <property type="match status" value="1"/>
</dbReference>
<organism evidence="2 3">
    <name type="scientific">Candidatus Buchananbacteria bacterium RIFCSPHIGHO2_01_FULL_47_11b</name>
    <dbReference type="NCBI Taxonomy" id="1797537"/>
    <lineage>
        <taxon>Bacteria</taxon>
        <taxon>Candidatus Buchananiibacteriota</taxon>
    </lineage>
</organism>
<sequence>MSRIIAIVNQKGGVGKTTTAINLGAYLAWFGNFVLLVDLDPQANATSALGVRLEPDKQSLYHALTGAAPSFRDIIVGTSHQGYKLAPTTADLAGARVELIGMENREFRLRDALLEVRNDYDYIIIDNPPSLDLLTVNGLAAADDILIPVQAEYLALEGLGQLLSTIELVRDNLRPELGILGAVLTMYDKRNRLSDQVASELKQHFPYKVFEPAIPRNVRLTESPSYGQSILAYDAGSKGAKAYEQLARSIIEHYAYTPTTYGQ</sequence>
<protein>
    <submittedName>
        <fullName evidence="2">Chromosome partitioning protein ParA</fullName>
    </submittedName>
</protein>
<dbReference type="AlphaFoldDB" id="A0A1G1Y634"/>
<evidence type="ECO:0000313" key="3">
    <source>
        <dbReference type="Proteomes" id="UP000178385"/>
    </source>
</evidence>
<proteinExistence type="predicted"/>
<evidence type="ECO:0000313" key="2">
    <source>
        <dbReference type="EMBL" id="OGY47803.1"/>
    </source>
</evidence>
<dbReference type="PANTHER" id="PTHR13696">
    <property type="entry name" value="P-LOOP CONTAINING NUCLEOSIDE TRIPHOSPHATE HYDROLASE"/>
    <property type="match status" value="1"/>
</dbReference>
<name>A0A1G1Y634_9BACT</name>
<reference evidence="2 3" key="1">
    <citation type="journal article" date="2016" name="Nat. Commun.">
        <title>Thousands of microbial genomes shed light on interconnected biogeochemical processes in an aquifer system.</title>
        <authorList>
            <person name="Anantharaman K."/>
            <person name="Brown C.T."/>
            <person name="Hug L.A."/>
            <person name="Sharon I."/>
            <person name="Castelle C.J."/>
            <person name="Probst A.J."/>
            <person name="Thomas B.C."/>
            <person name="Singh A."/>
            <person name="Wilkins M.J."/>
            <person name="Karaoz U."/>
            <person name="Brodie E.L."/>
            <person name="Williams K.H."/>
            <person name="Hubbard S.S."/>
            <person name="Banfield J.F."/>
        </authorList>
    </citation>
    <scope>NUCLEOTIDE SEQUENCE [LARGE SCALE GENOMIC DNA]</scope>
</reference>
<dbReference type="PANTHER" id="PTHR13696:SF52">
    <property type="entry name" value="PARA FAMILY PROTEIN CT_582"/>
    <property type="match status" value="1"/>
</dbReference>
<accession>A0A1G1Y634</accession>
<dbReference type="FunFam" id="3.40.50.300:FF:000285">
    <property type="entry name" value="Sporulation initiation inhibitor Soj"/>
    <property type="match status" value="1"/>
</dbReference>
<gene>
    <name evidence="2" type="ORF">A2840_01145</name>
</gene>
<dbReference type="CDD" id="cd02042">
    <property type="entry name" value="ParAB_family"/>
    <property type="match status" value="1"/>
</dbReference>
<evidence type="ECO:0000259" key="1">
    <source>
        <dbReference type="Pfam" id="PF13614"/>
    </source>
</evidence>
<dbReference type="EMBL" id="MHIG01000007">
    <property type="protein sequence ID" value="OGY47803.1"/>
    <property type="molecule type" value="Genomic_DNA"/>
</dbReference>
<dbReference type="Gene3D" id="3.40.50.300">
    <property type="entry name" value="P-loop containing nucleotide triphosphate hydrolases"/>
    <property type="match status" value="1"/>
</dbReference>
<comment type="caution">
    <text evidence="2">The sequence shown here is derived from an EMBL/GenBank/DDBJ whole genome shotgun (WGS) entry which is preliminary data.</text>
</comment>